<accession>A0ACC0L888</accession>
<name>A0ACC0L888_RHOML</name>
<reference evidence="1" key="1">
    <citation type="submission" date="2022-02" db="EMBL/GenBank/DDBJ databases">
        <title>Plant Genome Project.</title>
        <authorList>
            <person name="Zhang R.-G."/>
        </authorList>
    </citation>
    <scope>NUCLEOTIDE SEQUENCE</scope>
    <source>
        <strain evidence="1">AT1</strain>
    </source>
</reference>
<dbReference type="Proteomes" id="UP001062846">
    <property type="component" value="Chromosome 13"/>
</dbReference>
<protein>
    <submittedName>
        <fullName evidence="1">Uncharacterized protein</fullName>
    </submittedName>
</protein>
<organism evidence="1 2">
    <name type="scientific">Rhododendron molle</name>
    <name type="common">Chinese azalea</name>
    <name type="synonym">Azalea mollis</name>
    <dbReference type="NCBI Taxonomy" id="49168"/>
    <lineage>
        <taxon>Eukaryota</taxon>
        <taxon>Viridiplantae</taxon>
        <taxon>Streptophyta</taxon>
        <taxon>Embryophyta</taxon>
        <taxon>Tracheophyta</taxon>
        <taxon>Spermatophyta</taxon>
        <taxon>Magnoliopsida</taxon>
        <taxon>eudicotyledons</taxon>
        <taxon>Gunneridae</taxon>
        <taxon>Pentapetalae</taxon>
        <taxon>asterids</taxon>
        <taxon>Ericales</taxon>
        <taxon>Ericaceae</taxon>
        <taxon>Ericoideae</taxon>
        <taxon>Rhodoreae</taxon>
        <taxon>Rhododendron</taxon>
    </lineage>
</organism>
<dbReference type="EMBL" id="CM046400">
    <property type="protein sequence ID" value="KAI8524451.1"/>
    <property type="molecule type" value="Genomic_DNA"/>
</dbReference>
<evidence type="ECO:0000313" key="1">
    <source>
        <dbReference type="EMBL" id="KAI8524451.1"/>
    </source>
</evidence>
<comment type="caution">
    <text evidence="1">The sequence shown here is derived from an EMBL/GenBank/DDBJ whole genome shotgun (WGS) entry which is preliminary data.</text>
</comment>
<sequence length="1000" mass="113852">MLLFMAFRWKLLEKRLTFELRSQCNANPICCNRAGTFFSSWSSENPNPSSHIDPCLFAGCVDTEQIDENEHGCARVEEMDLKKFGLLSSCGNASDEHRKTCNFGDPDENEESEEVEEVEGESDNDDDIGVLNMASTNKPQRQTYRIVGGDEDESRHPLVKEVCRLISLQSSWNSKLENELRHLLRSLKPRHVCAVLRAQNDGRNALKFFYWADRQWRYRHDLIVYYAMLEVLSKTKLYDGAQRVLRLMLRRGIELQPQAFVYVMISHSRAGNMVKAMQVLFLMQKAGVEPDLSICNAAIYVLVKGNRLEKALRFLNRMRVIGIDPSVVTFNCLIKGYCDLHRIDDAVSLIDEMPFEGCSPDKVSYYTVMGFLCKEKRIKEVRELMGKMLKDGKLLPDQVTYNTLIHMLTKHGHSDDAILFLKEAEERGFLVDKIGYSAIINSFCQAGRIDRAKELLGEMITKGCSPDVVTYSAVVHGLCRIGEVDEAKKLMQVMNRQGCKPNTISYTALLNGLCRSGKSSEAREMMNLSEEDWWTPNGITYSVVMHGLRREGKLSEACDVVKEMIRKGFHPTAVEINLVIQSLCRESRVNDAKNFMEECLLKGCAVNAVNFSTVIHGFCQRGDVDAALSLLDDMYLSDRRPDTVTYTTIINALAKKGRIEEAIELTKKMLHKGSVPSPITYHSIICRFCEQSRVEDLLKLLEKMLSRKDCRTVYNQVIEKLCSLGNLDEAYKLLGKVLRTASRFDASTCHMLMESYMSKGIPLLSYKVGCRMFDRNLIPDLKLCEKVCNVMEQMLWLLHEEDVDFINADVRTMNKLLLDVGFHKTDSLLDIKANPHMTLFTGSSQVAERLGVDLKGRVKLEDARFNWKILVEPDVEEVRNFELPHFMIPICKELEFWHRFGFVLLVSKWKVDYVSWHCGSQVLFTWQGLFCVAKQGMDVNMSSVQFFVTDRAWQQASLGRAAAWVKFGAGGSEQVSQDEVCYASSAALGRCWKNMGQSPL</sequence>
<gene>
    <name evidence="1" type="ORF">RHMOL_Rhmol13G0151000</name>
</gene>
<keyword evidence="2" id="KW-1185">Reference proteome</keyword>
<proteinExistence type="predicted"/>
<evidence type="ECO:0000313" key="2">
    <source>
        <dbReference type="Proteomes" id="UP001062846"/>
    </source>
</evidence>